<accession>A0AAV2GM41</accession>
<feature type="compositionally biased region" description="Low complexity" evidence="1">
    <location>
        <begin position="62"/>
        <end position="72"/>
    </location>
</feature>
<dbReference type="AlphaFoldDB" id="A0AAV2GM41"/>
<evidence type="ECO:0000313" key="3">
    <source>
        <dbReference type="Proteomes" id="UP001497516"/>
    </source>
</evidence>
<organism evidence="2 3">
    <name type="scientific">Linum trigynum</name>
    <dbReference type="NCBI Taxonomy" id="586398"/>
    <lineage>
        <taxon>Eukaryota</taxon>
        <taxon>Viridiplantae</taxon>
        <taxon>Streptophyta</taxon>
        <taxon>Embryophyta</taxon>
        <taxon>Tracheophyta</taxon>
        <taxon>Spermatophyta</taxon>
        <taxon>Magnoliopsida</taxon>
        <taxon>eudicotyledons</taxon>
        <taxon>Gunneridae</taxon>
        <taxon>Pentapetalae</taxon>
        <taxon>rosids</taxon>
        <taxon>fabids</taxon>
        <taxon>Malpighiales</taxon>
        <taxon>Linaceae</taxon>
        <taxon>Linum</taxon>
    </lineage>
</organism>
<evidence type="ECO:0000256" key="1">
    <source>
        <dbReference type="SAM" id="MobiDB-lite"/>
    </source>
</evidence>
<feature type="region of interest" description="Disordered" evidence="1">
    <location>
        <begin position="35"/>
        <end position="72"/>
    </location>
</feature>
<dbReference type="EMBL" id="OZ034822">
    <property type="protein sequence ID" value="CAL1411861.1"/>
    <property type="molecule type" value="Genomic_DNA"/>
</dbReference>
<evidence type="ECO:0000313" key="2">
    <source>
        <dbReference type="EMBL" id="CAL1411861.1"/>
    </source>
</evidence>
<reference evidence="2 3" key="1">
    <citation type="submission" date="2024-04" db="EMBL/GenBank/DDBJ databases">
        <authorList>
            <person name="Fracassetti M."/>
        </authorList>
    </citation>
    <scope>NUCLEOTIDE SEQUENCE [LARGE SCALE GENOMIC DNA]</scope>
</reference>
<keyword evidence="3" id="KW-1185">Reference proteome</keyword>
<feature type="compositionally biased region" description="Acidic residues" evidence="1">
    <location>
        <begin position="35"/>
        <end position="44"/>
    </location>
</feature>
<dbReference type="Proteomes" id="UP001497516">
    <property type="component" value="Chromosome 9"/>
</dbReference>
<protein>
    <submittedName>
        <fullName evidence="2">Uncharacterized protein</fullName>
    </submittedName>
</protein>
<sequence length="72" mass="7522">MEASELDPPELNEDVEVVEAAESSVGALEETVAEELREVEDDSELPEKSSSKLECGPPSPSSFPSSSITGAA</sequence>
<gene>
    <name evidence="2" type="ORF">LTRI10_LOCUS51193</name>
</gene>
<proteinExistence type="predicted"/>
<name>A0AAV2GM41_9ROSI</name>